<name>A0ABV0XRY5_9TELE</name>
<reference evidence="1 2" key="1">
    <citation type="submission" date="2021-06" db="EMBL/GenBank/DDBJ databases">
        <authorList>
            <person name="Palmer J.M."/>
        </authorList>
    </citation>
    <scope>NUCLEOTIDE SEQUENCE [LARGE SCALE GENOMIC DNA]</scope>
    <source>
        <strain evidence="1 2">AS_MEX2019</strain>
        <tissue evidence="1">Muscle</tissue>
    </source>
</reference>
<protein>
    <submittedName>
        <fullName evidence="1">Uncharacterized protein</fullName>
    </submittedName>
</protein>
<evidence type="ECO:0000313" key="2">
    <source>
        <dbReference type="Proteomes" id="UP001469553"/>
    </source>
</evidence>
<proteinExistence type="predicted"/>
<dbReference type="EMBL" id="JAHRIP010010980">
    <property type="protein sequence ID" value="MEQ2284234.1"/>
    <property type="molecule type" value="Genomic_DNA"/>
</dbReference>
<gene>
    <name evidence="1" type="ORF">AMECASPLE_019500</name>
</gene>
<sequence>MKRAFTARKGAALPVLSQQSAHSIRLMDLISSKLHSVCVCVVPTPAVILCKPRLSAGGSLLLSVFQWSLRRLEVALPCSTAPRQKHIRLMLLGAMAGSHHGSTGESEMI</sequence>
<evidence type="ECO:0000313" key="1">
    <source>
        <dbReference type="EMBL" id="MEQ2284234.1"/>
    </source>
</evidence>
<keyword evidence="2" id="KW-1185">Reference proteome</keyword>
<comment type="caution">
    <text evidence="1">The sequence shown here is derived from an EMBL/GenBank/DDBJ whole genome shotgun (WGS) entry which is preliminary data.</text>
</comment>
<accession>A0ABV0XRY5</accession>
<organism evidence="1 2">
    <name type="scientific">Ameca splendens</name>
    <dbReference type="NCBI Taxonomy" id="208324"/>
    <lineage>
        <taxon>Eukaryota</taxon>
        <taxon>Metazoa</taxon>
        <taxon>Chordata</taxon>
        <taxon>Craniata</taxon>
        <taxon>Vertebrata</taxon>
        <taxon>Euteleostomi</taxon>
        <taxon>Actinopterygii</taxon>
        <taxon>Neopterygii</taxon>
        <taxon>Teleostei</taxon>
        <taxon>Neoteleostei</taxon>
        <taxon>Acanthomorphata</taxon>
        <taxon>Ovalentaria</taxon>
        <taxon>Atherinomorphae</taxon>
        <taxon>Cyprinodontiformes</taxon>
        <taxon>Goodeidae</taxon>
        <taxon>Ameca</taxon>
    </lineage>
</organism>
<dbReference type="Proteomes" id="UP001469553">
    <property type="component" value="Unassembled WGS sequence"/>
</dbReference>